<gene>
    <name evidence="13" type="primary">SmB-L2</name>
    <name evidence="13" type="ORF">Hamer_G025347</name>
</gene>
<dbReference type="GO" id="GO:0005687">
    <property type="term" value="C:U4 snRNP"/>
    <property type="evidence" value="ECO:0007669"/>
    <property type="project" value="TreeGrafter"/>
</dbReference>
<dbReference type="PANTHER" id="PTHR10701:SF0">
    <property type="entry name" value="SMALL NUCLEAR RIBONUCLEOPROTEIN-ASSOCIATED PROTEIN B"/>
    <property type="match status" value="1"/>
</dbReference>
<evidence type="ECO:0000256" key="3">
    <source>
        <dbReference type="ARBA" id="ARBA00009123"/>
    </source>
</evidence>
<dbReference type="GO" id="GO:0071004">
    <property type="term" value="C:U2-type prespliceosome"/>
    <property type="evidence" value="ECO:0007669"/>
    <property type="project" value="TreeGrafter"/>
</dbReference>
<dbReference type="Gene3D" id="2.30.30.100">
    <property type="match status" value="1"/>
</dbReference>
<feature type="region of interest" description="Disordered" evidence="11">
    <location>
        <begin position="105"/>
        <end position="177"/>
    </location>
</feature>
<sequence length="199" mass="21437">MRLVWVTIKRFKVQSTSGSTHFCIVTFSKNNKMLSHIGYRMKITMQDSRTFIGIFKAVDKHMNVILSDCEEFRCVRGKKTKEEKQEKRTMGLLLLRGETIVTMTLRPPPTEQDGPRVNLPGSSPGPGVGRPAGRGMPGTGGSGLQGPQMMQPAACGPQLNVSPRGGPPGGMPPHMMGGMPPHMGRGGPMAPPTGSIMRG</sequence>
<evidence type="ECO:0000259" key="12">
    <source>
        <dbReference type="PROSITE" id="PS52002"/>
    </source>
</evidence>
<dbReference type="GO" id="GO:0071013">
    <property type="term" value="C:catalytic step 2 spliceosome"/>
    <property type="evidence" value="ECO:0007669"/>
    <property type="project" value="TreeGrafter"/>
</dbReference>
<keyword evidence="14" id="KW-1185">Reference proteome</keyword>
<dbReference type="Proteomes" id="UP000747542">
    <property type="component" value="Unassembled WGS sequence"/>
</dbReference>
<evidence type="ECO:0000256" key="7">
    <source>
        <dbReference type="ARBA" id="ARBA00023187"/>
    </source>
</evidence>
<evidence type="ECO:0000256" key="4">
    <source>
        <dbReference type="ARBA" id="ARBA00022490"/>
    </source>
</evidence>
<evidence type="ECO:0000313" key="13">
    <source>
        <dbReference type="EMBL" id="KAG7162621.1"/>
    </source>
</evidence>
<proteinExistence type="inferred from homology"/>
<dbReference type="GO" id="GO:0003723">
    <property type="term" value="F:RNA binding"/>
    <property type="evidence" value="ECO:0007669"/>
    <property type="project" value="UniProtKB-KW"/>
</dbReference>
<evidence type="ECO:0000256" key="10">
    <source>
        <dbReference type="ARBA" id="ARBA00041355"/>
    </source>
</evidence>
<keyword evidence="9 13" id="KW-0687">Ribonucleoprotein</keyword>
<dbReference type="PANTHER" id="PTHR10701">
    <property type="entry name" value="SMALL NUCLEAR RIBONUCLEOPROTEIN-ASSOCIATED PROTEIN B AND N"/>
    <property type="match status" value="1"/>
</dbReference>
<name>A0A8J5MTA9_HOMAM</name>
<evidence type="ECO:0000256" key="8">
    <source>
        <dbReference type="ARBA" id="ARBA00023242"/>
    </source>
</evidence>
<dbReference type="EMBL" id="JAHLQT010027520">
    <property type="protein sequence ID" value="KAG7162621.1"/>
    <property type="molecule type" value="Genomic_DNA"/>
</dbReference>
<dbReference type="GO" id="GO:0000398">
    <property type="term" value="P:mRNA splicing, via spliceosome"/>
    <property type="evidence" value="ECO:0007669"/>
    <property type="project" value="TreeGrafter"/>
</dbReference>
<comment type="similarity">
    <text evidence="3">Belongs to the snRNP SmB/SmN family.</text>
</comment>
<dbReference type="SMART" id="SM00651">
    <property type="entry name" value="Sm"/>
    <property type="match status" value="1"/>
</dbReference>
<evidence type="ECO:0000256" key="5">
    <source>
        <dbReference type="ARBA" id="ARBA00022664"/>
    </source>
</evidence>
<keyword evidence="4" id="KW-0963">Cytoplasm</keyword>
<dbReference type="InterPro" id="IPR050914">
    <property type="entry name" value="snRNP_SmB/NAA38-like"/>
</dbReference>
<keyword evidence="8" id="KW-0539">Nucleus</keyword>
<dbReference type="Pfam" id="PF01423">
    <property type="entry name" value="LSM"/>
    <property type="match status" value="1"/>
</dbReference>
<organism evidence="13 14">
    <name type="scientific">Homarus americanus</name>
    <name type="common">American lobster</name>
    <dbReference type="NCBI Taxonomy" id="6706"/>
    <lineage>
        <taxon>Eukaryota</taxon>
        <taxon>Metazoa</taxon>
        <taxon>Ecdysozoa</taxon>
        <taxon>Arthropoda</taxon>
        <taxon>Crustacea</taxon>
        <taxon>Multicrustacea</taxon>
        <taxon>Malacostraca</taxon>
        <taxon>Eumalacostraca</taxon>
        <taxon>Eucarida</taxon>
        <taxon>Decapoda</taxon>
        <taxon>Pleocyemata</taxon>
        <taxon>Astacidea</taxon>
        <taxon>Nephropoidea</taxon>
        <taxon>Nephropidae</taxon>
        <taxon>Homarus</taxon>
    </lineage>
</organism>
<dbReference type="AlphaFoldDB" id="A0A8J5MTA9"/>
<evidence type="ECO:0000256" key="2">
    <source>
        <dbReference type="ARBA" id="ARBA00004496"/>
    </source>
</evidence>
<dbReference type="InterPro" id="IPR001163">
    <property type="entry name" value="Sm_dom_euk/arc"/>
</dbReference>
<dbReference type="GO" id="GO:0005682">
    <property type="term" value="C:U5 snRNP"/>
    <property type="evidence" value="ECO:0007669"/>
    <property type="project" value="TreeGrafter"/>
</dbReference>
<feature type="domain" description="Sm" evidence="12">
    <location>
        <begin position="28"/>
        <end position="109"/>
    </location>
</feature>
<dbReference type="GO" id="GO:0005685">
    <property type="term" value="C:U1 snRNP"/>
    <property type="evidence" value="ECO:0007669"/>
    <property type="project" value="TreeGrafter"/>
</dbReference>
<keyword evidence="6" id="KW-0694">RNA-binding</keyword>
<keyword evidence="7" id="KW-0508">mRNA splicing</keyword>
<protein>
    <recommendedName>
        <fullName evidence="10">Sm protein B</fullName>
    </recommendedName>
</protein>
<dbReference type="CDD" id="cd01717">
    <property type="entry name" value="Sm_B"/>
    <property type="match status" value="1"/>
</dbReference>
<dbReference type="InterPro" id="IPR047575">
    <property type="entry name" value="Sm"/>
</dbReference>
<dbReference type="InterPro" id="IPR010920">
    <property type="entry name" value="LSM_dom_sf"/>
</dbReference>
<dbReference type="GO" id="GO:0005686">
    <property type="term" value="C:U2 snRNP"/>
    <property type="evidence" value="ECO:0007669"/>
    <property type="project" value="TreeGrafter"/>
</dbReference>
<evidence type="ECO:0000256" key="6">
    <source>
        <dbReference type="ARBA" id="ARBA00022884"/>
    </source>
</evidence>
<reference evidence="13" key="1">
    <citation type="journal article" date="2021" name="Sci. Adv.">
        <title>The American lobster genome reveals insights on longevity, neural, and immune adaptations.</title>
        <authorList>
            <person name="Polinski J.M."/>
            <person name="Zimin A.V."/>
            <person name="Clark K.F."/>
            <person name="Kohn A.B."/>
            <person name="Sadowski N."/>
            <person name="Timp W."/>
            <person name="Ptitsyn A."/>
            <person name="Khanna P."/>
            <person name="Romanova D.Y."/>
            <person name="Williams P."/>
            <person name="Greenwood S.J."/>
            <person name="Moroz L.L."/>
            <person name="Walt D.R."/>
            <person name="Bodnar A.G."/>
        </authorList>
    </citation>
    <scope>NUCLEOTIDE SEQUENCE</scope>
    <source>
        <strain evidence="13">GMGI-L3</strain>
    </source>
</reference>
<dbReference type="PROSITE" id="PS52002">
    <property type="entry name" value="SM"/>
    <property type="match status" value="1"/>
</dbReference>
<accession>A0A8J5MTA9</accession>
<feature type="non-terminal residue" evidence="13">
    <location>
        <position position="1"/>
    </location>
</feature>
<dbReference type="SUPFAM" id="SSF50182">
    <property type="entry name" value="Sm-like ribonucleoproteins"/>
    <property type="match status" value="1"/>
</dbReference>
<evidence type="ECO:0000256" key="9">
    <source>
        <dbReference type="ARBA" id="ARBA00023274"/>
    </source>
</evidence>
<dbReference type="GO" id="GO:0070990">
    <property type="term" value="F:snRNP binding"/>
    <property type="evidence" value="ECO:0007669"/>
    <property type="project" value="TreeGrafter"/>
</dbReference>
<keyword evidence="5" id="KW-0507">mRNA processing</keyword>
<dbReference type="GO" id="GO:0046540">
    <property type="term" value="C:U4/U6 x U5 tri-snRNP complex"/>
    <property type="evidence" value="ECO:0007669"/>
    <property type="project" value="TreeGrafter"/>
</dbReference>
<evidence type="ECO:0000256" key="11">
    <source>
        <dbReference type="SAM" id="MobiDB-lite"/>
    </source>
</evidence>
<dbReference type="GO" id="GO:0005737">
    <property type="term" value="C:cytoplasm"/>
    <property type="evidence" value="ECO:0007669"/>
    <property type="project" value="UniProtKB-SubCell"/>
</dbReference>
<comment type="caution">
    <text evidence="13">The sequence shown here is derived from an EMBL/GenBank/DDBJ whole genome shotgun (WGS) entry which is preliminary data.</text>
</comment>
<evidence type="ECO:0000256" key="1">
    <source>
        <dbReference type="ARBA" id="ARBA00004123"/>
    </source>
</evidence>
<comment type="subcellular location">
    <subcellularLocation>
        <location evidence="2">Cytoplasm</location>
    </subcellularLocation>
    <subcellularLocation>
        <location evidence="1">Nucleus</location>
    </subcellularLocation>
</comment>
<evidence type="ECO:0000313" key="14">
    <source>
        <dbReference type="Proteomes" id="UP000747542"/>
    </source>
</evidence>
<feature type="compositionally biased region" description="Gly residues" evidence="11">
    <location>
        <begin position="124"/>
        <end position="144"/>
    </location>
</feature>